<dbReference type="AlphaFoldDB" id="A0A554MV39"/>
<keyword evidence="2" id="KW-1003">Cell membrane</keyword>
<comment type="subcellular location">
    <subcellularLocation>
        <location evidence="1">Cell membrane</location>
        <topology evidence="1">Multi-pass membrane protein</topology>
    </subcellularLocation>
</comment>
<feature type="transmembrane region" description="Helical" evidence="6">
    <location>
        <begin position="157"/>
        <end position="180"/>
    </location>
</feature>
<dbReference type="Proteomes" id="UP000319894">
    <property type="component" value="Unassembled WGS sequence"/>
</dbReference>
<evidence type="ECO:0000256" key="1">
    <source>
        <dbReference type="ARBA" id="ARBA00004651"/>
    </source>
</evidence>
<evidence type="ECO:0000256" key="6">
    <source>
        <dbReference type="SAM" id="Phobius"/>
    </source>
</evidence>
<feature type="transmembrane region" description="Helical" evidence="6">
    <location>
        <begin position="457"/>
        <end position="475"/>
    </location>
</feature>
<keyword evidence="5 6" id="KW-0472">Membrane</keyword>
<reference evidence="7 8" key="1">
    <citation type="submission" date="2018-06" db="EMBL/GenBank/DDBJ databases">
        <title>Natronomonas sp. F16-60 a new haloarchaeon isolated from a solar saltern of Isla Cristina, Huelva, Spain.</title>
        <authorList>
            <person name="Duran-Viseras A."/>
            <person name="Sanchez-Porro C."/>
            <person name="Ventosa A."/>
        </authorList>
    </citation>
    <scope>NUCLEOTIDE SEQUENCE [LARGE SCALE GENOMIC DNA]</scope>
    <source>
        <strain evidence="7 8">F16-60</strain>
    </source>
</reference>
<feature type="transmembrane region" description="Helical" evidence="6">
    <location>
        <begin position="186"/>
        <end position="208"/>
    </location>
</feature>
<evidence type="ECO:0000256" key="4">
    <source>
        <dbReference type="ARBA" id="ARBA00022989"/>
    </source>
</evidence>
<feature type="transmembrane region" description="Helical" evidence="6">
    <location>
        <begin position="36"/>
        <end position="56"/>
    </location>
</feature>
<keyword evidence="3 6" id="KW-0812">Transmembrane</keyword>
<feature type="transmembrane region" description="Helical" evidence="6">
    <location>
        <begin position="312"/>
        <end position="328"/>
    </location>
</feature>
<name>A0A554MV39_9EURY</name>
<feature type="transmembrane region" description="Helical" evidence="6">
    <location>
        <begin position="126"/>
        <end position="145"/>
    </location>
</feature>
<comment type="caution">
    <text evidence="7">The sequence shown here is derived from an EMBL/GenBank/DDBJ whole genome shotgun (WGS) entry which is preliminary data.</text>
</comment>
<dbReference type="InterPro" id="IPR050833">
    <property type="entry name" value="Poly_Biosynth_Transport"/>
</dbReference>
<dbReference type="PANTHER" id="PTHR30250">
    <property type="entry name" value="PST FAMILY PREDICTED COLANIC ACID TRANSPORTER"/>
    <property type="match status" value="1"/>
</dbReference>
<evidence type="ECO:0000256" key="3">
    <source>
        <dbReference type="ARBA" id="ARBA00022692"/>
    </source>
</evidence>
<proteinExistence type="predicted"/>
<evidence type="ECO:0000313" key="8">
    <source>
        <dbReference type="Proteomes" id="UP000319894"/>
    </source>
</evidence>
<keyword evidence="8" id="KW-1185">Reference proteome</keyword>
<evidence type="ECO:0008006" key="9">
    <source>
        <dbReference type="Google" id="ProtNLM"/>
    </source>
</evidence>
<feature type="transmembrane region" description="Helical" evidence="6">
    <location>
        <begin position="403"/>
        <end position="423"/>
    </location>
</feature>
<feature type="transmembrane region" description="Helical" evidence="6">
    <location>
        <begin position="435"/>
        <end position="451"/>
    </location>
</feature>
<evidence type="ECO:0000313" key="7">
    <source>
        <dbReference type="EMBL" id="TSD08994.1"/>
    </source>
</evidence>
<feature type="transmembrane region" description="Helical" evidence="6">
    <location>
        <begin position="376"/>
        <end position="397"/>
    </location>
</feature>
<evidence type="ECO:0000256" key="2">
    <source>
        <dbReference type="ARBA" id="ARBA00022475"/>
    </source>
</evidence>
<dbReference type="InParanoid" id="A0A554MV39"/>
<protein>
    <recommendedName>
        <fullName evidence="9">Membrane protein involved in the export of O-antigen and teichoic acid</fullName>
    </recommendedName>
</protein>
<evidence type="ECO:0000256" key="5">
    <source>
        <dbReference type="ARBA" id="ARBA00023136"/>
    </source>
</evidence>
<dbReference type="EMBL" id="QMDX01000018">
    <property type="protein sequence ID" value="TSD08994.1"/>
    <property type="molecule type" value="Genomic_DNA"/>
</dbReference>
<dbReference type="GO" id="GO:0005886">
    <property type="term" value="C:plasma membrane"/>
    <property type="evidence" value="ECO:0007669"/>
    <property type="project" value="UniProtKB-SubCell"/>
</dbReference>
<feature type="transmembrane region" description="Helical" evidence="6">
    <location>
        <begin position="348"/>
        <end position="369"/>
    </location>
</feature>
<accession>A0A554MV39</accession>
<dbReference type="PANTHER" id="PTHR30250:SF27">
    <property type="entry name" value="POLYSACCHARIDE BIOSYNTHESIS PROTEIN"/>
    <property type="match status" value="1"/>
</dbReference>
<dbReference type="RefSeq" id="WP_144263348.1">
    <property type="nucleotide sequence ID" value="NZ_QMDX01000018.1"/>
</dbReference>
<feature type="transmembrane region" description="Helical" evidence="6">
    <location>
        <begin position="250"/>
        <end position="275"/>
    </location>
</feature>
<dbReference type="OrthoDB" id="19148at2157"/>
<feature type="transmembrane region" description="Helical" evidence="6">
    <location>
        <begin position="89"/>
        <end position="111"/>
    </location>
</feature>
<keyword evidence="4 6" id="KW-1133">Transmembrane helix</keyword>
<organism evidence="7 8">
    <name type="scientific">Haloglomus irregulare</name>
    <dbReference type="NCBI Taxonomy" id="2234134"/>
    <lineage>
        <taxon>Archaea</taxon>
        <taxon>Methanobacteriati</taxon>
        <taxon>Methanobacteriota</taxon>
        <taxon>Stenosarchaea group</taxon>
        <taxon>Halobacteria</taxon>
        <taxon>Halobacteriales</taxon>
        <taxon>Natronomonadaceae</taxon>
        <taxon>Haloglomus</taxon>
    </lineage>
</organism>
<sequence length="493" mass="53129">MTGPSKESDDGYLAEVVRKSSVGIAAFSTERVLLTVLAYVVTTVSGGAAYGFFSVFTRGETISRNLVAGLGDGYTRTVPRVSTAARRTLLTVGSVGFVLVWAVVAALIIVFRRPIIDATLLQPRHQRVIVLFAVGLLPFLLLRDIRDMFRALRRVRFAMLVSRIFTPLALLAGVVFAVVIGRQSLFSTWVSIVAVALALTAASAFLLISHTSVGVGSVRLYRSVVRDFLNYSASTTGVAVLELVQRRAVFVVMALYLSPVAAGAFSLSVVIGLVVRWPLSGINVILPPIAATLYDETRTQTLKQLYRQTSRLATVVTTPVFVLGFAYAPDLLAVFNEAYVRQTPVLRLVLGAQYVATVFGSVGLLLLMTDNERASLLLQIVNAGIALPLMIVLTLQFGPLGLGVAYLLSLVLNNATELLLLYVRDGLVPFSREQVYAIVLTAPFAYGITLSKSTAGVTVSVLLTALSVLIYLLIGRRFLLRSVDRAALGTLLS</sequence>
<gene>
    <name evidence="7" type="ORF">DP107_17135</name>
</gene>